<dbReference type="EMBL" id="REGN01000455">
    <property type="protein sequence ID" value="RNA41794.1"/>
    <property type="molecule type" value="Genomic_DNA"/>
</dbReference>
<organism evidence="1 2">
    <name type="scientific">Brachionus plicatilis</name>
    <name type="common">Marine rotifer</name>
    <name type="synonym">Brachionus muelleri</name>
    <dbReference type="NCBI Taxonomy" id="10195"/>
    <lineage>
        <taxon>Eukaryota</taxon>
        <taxon>Metazoa</taxon>
        <taxon>Spiralia</taxon>
        <taxon>Gnathifera</taxon>
        <taxon>Rotifera</taxon>
        <taxon>Eurotatoria</taxon>
        <taxon>Monogononta</taxon>
        <taxon>Pseudotrocha</taxon>
        <taxon>Ploima</taxon>
        <taxon>Brachionidae</taxon>
        <taxon>Brachionus</taxon>
    </lineage>
</organism>
<comment type="caution">
    <text evidence="1">The sequence shown here is derived from an EMBL/GenBank/DDBJ whole genome shotgun (WGS) entry which is preliminary data.</text>
</comment>
<evidence type="ECO:0000313" key="2">
    <source>
        <dbReference type="Proteomes" id="UP000276133"/>
    </source>
</evidence>
<accession>A0A3M7T183</accession>
<proteinExistence type="predicted"/>
<protein>
    <submittedName>
        <fullName evidence="1">Uncharacterized protein</fullName>
    </submittedName>
</protein>
<evidence type="ECO:0000313" key="1">
    <source>
        <dbReference type="EMBL" id="RNA41794.1"/>
    </source>
</evidence>
<dbReference type="AlphaFoldDB" id="A0A3M7T183"/>
<reference evidence="1 2" key="1">
    <citation type="journal article" date="2018" name="Sci. Rep.">
        <title>Genomic signatures of local adaptation to the degree of environmental predictability in rotifers.</title>
        <authorList>
            <person name="Franch-Gras L."/>
            <person name="Hahn C."/>
            <person name="Garcia-Roger E.M."/>
            <person name="Carmona M.J."/>
            <person name="Serra M."/>
            <person name="Gomez A."/>
        </authorList>
    </citation>
    <scope>NUCLEOTIDE SEQUENCE [LARGE SCALE GENOMIC DNA]</scope>
    <source>
        <strain evidence="1">HYR1</strain>
    </source>
</reference>
<dbReference type="Proteomes" id="UP000276133">
    <property type="component" value="Unassembled WGS sequence"/>
</dbReference>
<keyword evidence="2" id="KW-1185">Reference proteome</keyword>
<gene>
    <name evidence="1" type="ORF">BpHYR1_051762</name>
</gene>
<name>A0A3M7T183_BRAPC</name>
<sequence>MLYVSTLLTCVRRNQEIKNFFYHYAKNQYQTLITPKSYNELNLKEKIEVVNESAQGICRNRQIERKNKFFQKQLLDMSCQTKKLTKNKIISVLMNGYKKINHFDVMNHSSFLKTDVDMSKKITKRNKKNVMNSDILLIEENKSHFQVAWQKKR</sequence>